<accession>X1VTC7</accession>
<name>X1VTC7_9ZZZZ</name>
<dbReference type="Pfam" id="PF11013">
    <property type="entry name" value="DUF2851"/>
    <property type="match status" value="1"/>
</dbReference>
<gene>
    <name evidence="1" type="ORF">S12H4_60105</name>
</gene>
<sequence>GHLWKFLRLRPSNFPTIRIAQFGSLIHKTSGLFSKIIQAGNAKELLELFRVSTSPYWENHYVFNKQSKPKEKKLGDQAIHYILINTVVPFLFVYGKIKKLDDFKEKSLDILDQIPPESNSIVKKWEKLGIKAENAFYTQALLQ</sequence>
<protein>
    <submittedName>
        <fullName evidence="1">Uncharacterized protein</fullName>
    </submittedName>
</protein>
<feature type="non-terminal residue" evidence="1">
    <location>
        <position position="1"/>
    </location>
</feature>
<proteinExistence type="predicted"/>
<dbReference type="AlphaFoldDB" id="X1VTC7"/>
<comment type="caution">
    <text evidence="1">The sequence shown here is derived from an EMBL/GenBank/DDBJ whole genome shotgun (WGS) entry which is preliminary data.</text>
</comment>
<feature type="non-terminal residue" evidence="1">
    <location>
        <position position="143"/>
    </location>
</feature>
<evidence type="ECO:0000313" key="1">
    <source>
        <dbReference type="EMBL" id="GAJ20631.1"/>
    </source>
</evidence>
<dbReference type="EMBL" id="BARW01039467">
    <property type="protein sequence ID" value="GAJ20631.1"/>
    <property type="molecule type" value="Genomic_DNA"/>
</dbReference>
<organism evidence="1">
    <name type="scientific">marine sediment metagenome</name>
    <dbReference type="NCBI Taxonomy" id="412755"/>
    <lineage>
        <taxon>unclassified sequences</taxon>
        <taxon>metagenomes</taxon>
        <taxon>ecological metagenomes</taxon>
    </lineage>
</organism>
<reference evidence="1" key="1">
    <citation type="journal article" date="2014" name="Front. Microbiol.">
        <title>High frequency of phylogenetically diverse reductive dehalogenase-homologous genes in deep subseafloor sedimentary metagenomes.</title>
        <authorList>
            <person name="Kawai M."/>
            <person name="Futagami T."/>
            <person name="Toyoda A."/>
            <person name="Takaki Y."/>
            <person name="Nishi S."/>
            <person name="Hori S."/>
            <person name="Arai W."/>
            <person name="Tsubouchi T."/>
            <person name="Morono Y."/>
            <person name="Uchiyama I."/>
            <person name="Ito T."/>
            <person name="Fujiyama A."/>
            <person name="Inagaki F."/>
            <person name="Takami H."/>
        </authorList>
    </citation>
    <scope>NUCLEOTIDE SEQUENCE</scope>
    <source>
        <strain evidence="1">Expedition CK06-06</strain>
    </source>
</reference>
<dbReference type="InterPro" id="IPR021272">
    <property type="entry name" value="DUF2851"/>
</dbReference>